<dbReference type="KEGG" id="trc:DYE49_01575"/>
<dbReference type="PANTHER" id="PTHR43085">
    <property type="entry name" value="HEXOKINASE FAMILY MEMBER"/>
    <property type="match status" value="1"/>
</dbReference>
<dbReference type="CDD" id="cd01167">
    <property type="entry name" value="bac_FRK"/>
    <property type="match status" value="1"/>
</dbReference>
<dbReference type="InterPro" id="IPR002173">
    <property type="entry name" value="Carboh/pur_kinase_PfkB_CS"/>
</dbReference>
<sequence>MIISFGEILLDTFENTNTEKTTSFVGGAPFNVCYQANRLGNHTLFVGNIGKDEAGKKILRFFNEQNLDTRGLHICKDKKTLISKVVLHGSERSFTFEKENTPENDFLDDALDLIMEGDVIHVGSFILNDNKGKDYLRQIINFAKAQNKILSFDINYREDMWSDFTAAKKAYEEFYPQFDIVKFSKEELLKFTAEEDIEKALTKLKEGPKLYLVTLGKEGSLAYHNKRITRCKSVKVNCVDTTGAGDAFMGAFLSNVDSLGLREMLFIPSLMMSNLKFANIAGALATTKRGALSSMPSYKEVNALLEKQTFR</sequence>
<protein>
    <submittedName>
        <fullName evidence="5">Carbohydrate kinase</fullName>
    </submittedName>
</protein>
<accession>A0A7M1XK93</accession>
<evidence type="ECO:0000313" key="6">
    <source>
        <dbReference type="Proteomes" id="UP000593591"/>
    </source>
</evidence>
<evidence type="ECO:0000256" key="1">
    <source>
        <dbReference type="ARBA" id="ARBA00010688"/>
    </source>
</evidence>
<dbReference type="SUPFAM" id="SSF53613">
    <property type="entry name" value="Ribokinase-like"/>
    <property type="match status" value="1"/>
</dbReference>
<evidence type="ECO:0000256" key="3">
    <source>
        <dbReference type="ARBA" id="ARBA00022777"/>
    </source>
</evidence>
<dbReference type="EMBL" id="CP031517">
    <property type="protein sequence ID" value="QOS39211.1"/>
    <property type="molecule type" value="Genomic_DNA"/>
</dbReference>
<organism evidence="5 6">
    <name type="scientific">Treponema rectale</name>
    <dbReference type="NCBI Taxonomy" id="744512"/>
    <lineage>
        <taxon>Bacteria</taxon>
        <taxon>Pseudomonadati</taxon>
        <taxon>Spirochaetota</taxon>
        <taxon>Spirochaetia</taxon>
        <taxon>Spirochaetales</taxon>
        <taxon>Treponemataceae</taxon>
        <taxon>Treponema</taxon>
    </lineage>
</organism>
<dbReference type="Gene3D" id="3.40.1190.20">
    <property type="match status" value="1"/>
</dbReference>
<evidence type="ECO:0000259" key="4">
    <source>
        <dbReference type="Pfam" id="PF00294"/>
    </source>
</evidence>
<dbReference type="AlphaFoldDB" id="A0A7M1XK93"/>
<dbReference type="Proteomes" id="UP000593591">
    <property type="component" value="Chromosome"/>
</dbReference>
<dbReference type="Pfam" id="PF00294">
    <property type="entry name" value="PfkB"/>
    <property type="match status" value="1"/>
</dbReference>
<proteinExistence type="inferred from homology"/>
<dbReference type="InterPro" id="IPR011611">
    <property type="entry name" value="PfkB_dom"/>
</dbReference>
<dbReference type="PANTHER" id="PTHR43085:SF57">
    <property type="entry name" value="CARBOHYDRATE KINASE PFKB DOMAIN-CONTAINING PROTEIN"/>
    <property type="match status" value="1"/>
</dbReference>
<evidence type="ECO:0000256" key="2">
    <source>
        <dbReference type="ARBA" id="ARBA00022679"/>
    </source>
</evidence>
<keyword evidence="2" id="KW-0808">Transferase</keyword>
<dbReference type="GO" id="GO:0016301">
    <property type="term" value="F:kinase activity"/>
    <property type="evidence" value="ECO:0007669"/>
    <property type="project" value="UniProtKB-KW"/>
</dbReference>
<name>A0A7M1XK93_9SPIR</name>
<dbReference type="InterPro" id="IPR050306">
    <property type="entry name" value="PfkB_Carbo_kinase"/>
</dbReference>
<keyword evidence="3 5" id="KW-0418">Kinase</keyword>
<dbReference type="PROSITE" id="PS00584">
    <property type="entry name" value="PFKB_KINASES_2"/>
    <property type="match status" value="1"/>
</dbReference>
<reference evidence="5 6" key="1">
    <citation type="submission" date="2018-08" db="EMBL/GenBank/DDBJ databases">
        <title>The first complete genome of Treponema rectale (CHPAT), a commensal spirochete of the bovine rectum.</title>
        <authorList>
            <person name="Staton G.J."/>
            <person name="Clegg S.R."/>
            <person name="Carter S.D."/>
            <person name="Radford A.D."/>
            <person name="Darby A."/>
            <person name="Hall N."/>
            <person name="Birtles R.J."/>
            <person name="Evans N.J."/>
        </authorList>
    </citation>
    <scope>NUCLEOTIDE SEQUENCE [LARGE SCALE GENOMIC DNA]</scope>
    <source>
        <strain evidence="5 6">CHPA</strain>
    </source>
</reference>
<evidence type="ECO:0000313" key="5">
    <source>
        <dbReference type="EMBL" id="QOS39211.1"/>
    </source>
</evidence>
<comment type="similarity">
    <text evidence="1">Belongs to the carbohydrate kinase PfkB family.</text>
</comment>
<feature type="domain" description="Carbohydrate kinase PfkB" evidence="4">
    <location>
        <begin position="14"/>
        <end position="296"/>
    </location>
</feature>
<dbReference type="InterPro" id="IPR029056">
    <property type="entry name" value="Ribokinase-like"/>
</dbReference>
<gene>
    <name evidence="5" type="ORF">DYE49_01575</name>
</gene>